<feature type="transmembrane region" description="Helical" evidence="1">
    <location>
        <begin position="20"/>
        <end position="41"/>
    </location>
</feature>
<dbReference type="Proteomes" id="UP000492821">
    <property type="component" value="Unassembled WGS sequence"/>
</dbReference>
<sequence>MLEVCCAVCCRRSFLVGMPIFSAINAECMGAIAILFGINYYDDPHFVQYRSSISYGICFWIIIAVGVIDIFSLIFGAIVFKCTKDEKD</sequence>
<reference evidence="3" key="2">
    <citation type="submission" date="2020-10" db="UniProtKB">
        <authorList>
            <consortium name="WormBaseParasite"/>
        </authorList>
    </citation>
    <scope>IDENTIFICATION</scope>
</reference>
<keyword evidence="2" id="KW-1185">Reference proteome</keyword>
<proteinExistence type="predicted"/>
<keyword evidence="1" id="KW-0812">Transmembrane</keyword>
<organism evidence="2 3">
    <name type="scientific">Panagrellus redivivus</name>
    <name type="common">Microworm</name>
    <dbReference type="NCBI Taxonomy" id="6233"/>
    <lineage>
        <taxon>Eukaryota</taxon>
        <taxon>Metazoa</taxon>
        <taxon>Ecdysozoa</taxon>
        <taxon>Nematoda</taxon>
        <taxon>Chromadorea</taxon>
        <taxon>Rhabditida</taxon>
        <taxon>Tylenchina</taxon>
        <taxon>Panagrolaimomorpha</taxon>
        <taxon>Panagrolaimoidea</taxon>
        <taxon>Panagrolaimidae</taxon>
        <taxon>Panagrellus</taxon>
    </lineage>
</organism>
<keyword evidence="1" id="KW-1133">Transmembrane helix</keyword>
<dbReference type="WBParaSite" id="Pan_g4074.t1">
    <property type="protein sequence ID" value="Pan_g4074.t1"/>
    <property type="gene ID" value="Pan_g4074"/>
</dbReference>
<protein>
    <submittedName>
        <fullName evidence="3">M4A15 protein</fullName>
    </submittedName>
</protein>
<reference evidence="2" key="1">
    <citation type="journal article" date="2013" name="Genetics">
        <title>The draft genome and transcriptome of Panagrellus redivivus are shaped by the harsh demands of a free-living lifestyle.</title>
        <authorList>
            <person name="Srinivasan J."/>
            <person name="Dillman A.R."/>
            <person name="Macchietto M.G."/>
            <person name="Heikkinen L."/>
            <person name="Lakso M."/>
            <person name="Fracchia K.M."/>
            <person name="Antoshechkin I."/>
            <person name="Mortazavi A."/>
            <person name="Wong G."/>
            <person name="Sternberg P.W."/>
        </authorList>
    </citation>
    <scope>NUCLEOTIDE SEQUENCE [LARGE SCALE GENOMIC DNA]</scope>
    <source>
        <strain evidence="2">MT8872</strain>
    </source>
</reference>
<name>A0A7E4VW47_PANRE</name>
<dbReference type="AlphaFoldDB" id="A0A7E4VW47"/>
<keyword evidence="1" id="KW-0472">Membrane</keyword>
<feature type="transmembrane region" description="Helical" evidence="1">
    <location>
        <begin position="53"/>
        <end position="80"/>
    </location>
</feature>
<evidence type="ECO:0000256" key="1">
    <source>
        <dbReference type="SAM" id="Phobius"/>
    </source>
</evidence>
<evidence type="ECO:0000313" key="3">
    <source>
        <dbReference type="WBParaSite" id="Pan_g4074.t1"/>
    </source>
</evidence>
<evidence type="ECO:0000313" key="2">
    <source>
        <dbReference type="Proteomes" id="UP000492821"/>
    </source>
</evidence>
<accession>A0A7E4VW47</accession>